<feature type="region of interest" description="Disordered" evidence="1">
    <location>
        <begin position="102"/>
        <end position="136"/>
    </location>
</feature>
<name>A0AA36ED38_LACSI</name>
<accession>A0AA36ED38</accession>
<dbReference type="Proteomes" id="UP001177003">
    <property type="component" value="Chromosome 6"/>
</dbReference>
<feature type="compositionally biased region" description="Acidic residues" evidence="1">
    <location>
        <begin position="102"/>
        <end position="113"/>
    </location>
</feature>
<reference evidence="2" key="1">
    <citation type="submission" date="2023-04" db="EMBL/GenBank/DDBJ databases">
        <authorList>
            <person name="Vijverberg K."/>
            <person name="Xiong W."/>
            <person name="Schranz E."/>
        </authorList>
    </citation>
    <scope>NUCLEOTIDE SEQUENCE</scope>
</reference>
<evidence type="ECO:0000256" key="1">
    <source>
        <dbReference type="SAM" id="MobiDB-lite"/>
    </source>
</evidence>
<dbReference type="AlphaFoldDB" id="A0AA36ED38"/>
<keyword evidence="3" id="KW-1185">Reference proteome</keyword>
<feature type="compositionally biased region" description="Basic and acidic residues" evidence="1">
    <location>
        <begin position="114"/>
        <end position="130"/>
    </location>
</feature>
<organism evidence="2 3">
    <name type="scientific">Lactuca saligna</name>
    <name type="common">Willowleaf lettuce</name>
    <dbReference type="NCBI Taxonomy" id="75948"/>
    <lineage>
        <taxon>Eukaryota</taxon>
        <taxon>Viridiplantae</taxon>
        <taxon>Streptophyta</taxon>
        <taxon>Embryophyta</taxon>
        <taxon>Tracheophyta</taxon>
        <taxon>Spermatophyta</taxon>
        <taxon>Magnoliopsida</taxon>
        <taxon>eudicotyledons</taxon>
        <taxon>Gunneridae</taxon>
        <taxon>Pentapetalae</taxon>
        <taxon>asterids</taxon>
        <taxon>campanulids</taxon>
        <taxon>Asterales</taxon>
        <taxon>Asteraceae</taxon>
        <taxon>Cichorioideae</taxon>
        <taxon>Cichorieae</taxon>
        <taxon>Lactucinae</taxon>
        <taxon>Lactuca</taxon>
    </lineage>
</organism>
<evidence type="ECO:0000313" key="2">
    <source>
        <dbReference type="EMBL" id="CAI9292031.1"/>
    </source>
</evidence>
<proteinExistence type="predicted"/>
<dbReference type="EMBL" id="OX465082">
    <property type="protein sequence ID" value="CAI9292031.1"/>
    <property type="molecule type" value="Genomic_DNA"/>
</dbReference>
<gene>
    <name evidence="2" type="ORF">LSALG_LOCUS31132</name>
</gene>
<protein>
    <submittedName>
        <fullName evidence="2">Uncharacterized protein</fullName>
    </submittedName>
</protein>
<sequence>MLSTTSRVVFCDMHLVTSQIYSTLNKYINGITGNKKPLYAPYPHWFGLILSRDERYDASHGIIIPIGDLSSMIINATPSQGDLPIGMRMQKWSEKPYVVEFSDFEDDDENDNEDGYKEAGNKEGANKEEDIEKDEE</sequence>
<evidence type="ECO:0000313" key="3">
    <source>
        <dbReference type="Proteomes" id="UP001177003"/>
    </source>
</evidence>